<feature type="domain" description="F-box" evidence="1">
    <location>
        <begin position="1"/>
        <end position="45"/>
    </location>
</feature>
<dbReference type="InterPro" id="IPR001810">
    <property type="entry name" value="F-box_dom"/>
</dbReference>
<dbReference type="GeneID" id="106797043"/>
<evidence type="ECO:0000313" key="2">
    <source>
        <dbReference type="EMBL" id="KRH01435.1"/>
    </source>
</evidence>
<reference evidence="2" key="3">
    <citation type="submission" date="2018-07" db="EMBL/GenBank/DDBJ databases">
        <title>WGS assembly of Glycine max.</title>
        <authorList>
            <person name="Schmutz J."/>
            <person name="Cannon S."/>
            <person name="Schlueter J."/>
            <person name="Ma J."/>
            <person name="Mitros T."/>
            <person name="Nelson W."/>
            <person name="Hyten D."/>
            <person name="Song Q."/>
            <person name="Thelen J."/>
            <person name="Cheng J."/>
            <person name="Xu D."/>
            <person name="Hellsten U."/>
            <person name="May G."/>
            <person name="Yu Y."/>
            <person name="Sakurai T."/>
            <person name="Umezawa T."/>
            <person name="Bhattacharyya M."/>
            <person name="Sandhu D."/>
            <person name="Valliyodan B."/>
            <person name="Lindquist E."/>
            <person name="Peto M."/>
            <person name="Grant D."/>
            <person name="Shu S."/>
            <person name="Goodstein D."/>
            <person name="Barry K."/>
            <person name="Futrell-Griggs M."/>
            <person name="Abernathy B."/>
            <person name="Du J."/>
            <person name="Tian Z."/>
            <person name="Zhu L."/>
            <person name="Gill N."/>
            <person name="Joshi T."/>
            <person name="Libault M."/>
            <person name="Sethuraman A."/>
            <person name="Zhang X."/>
            <person name="Shinozaki K."/>
            <person name="Nguyen H."/>
            <person name="Wing R."/>
            <person name="Cregan P."/>
            <person name="Specht J."/>
            <person name="Grimwood J."/>
            <person name="Rokhsar D."/>
            <person name="Stacey G."/>
            <person name="Shoemaker R."/>
            <person name="Jackson S."/>
        </authorList>
    </citation>
    <scope>NUCLEOTIDE SEQUENCE</scope>
    <source>
        <tissue evidence="2">Callus</tissue>
    </source>
</reference>
<dbReference type="Gene3D" id="1.20.1280.50">
    <property type="match status" value="1"/>
</dbReference>
<dbReference type="NCBIfam" id="TIGR01640">
    <property type="entry name" value="F_box_assoc_1"/>
    <property type="match status" value="1"/>
</dbReference>
<dbReference type="PANTHER" id="PTHR31672">
    <property type="entry name" value="BNACNNG10540D PROTEIN"/>
    <property type="match status" value="1"/>
</dbReference>
<dbReference type="SUPFAM" id="SSF50965">
    <property type="entry name" value="Galactose oxidase, central domain"/>
    <property type="match status" value="1"/>
</dbReference>
<sequence>MNTYIPRELTEKILIKLPVKSLVSFKCVRKEWNNLISDPEFAERHFKYGQRAETLMITTPDVNHFKSINPIKSLHDESSYQSLSLSFLGHRHPKPCVQIKGSCRGFLLLESCRTLYLWNPSTGQNKMIQWSSNVSFITRGDSLLFCHGLGYDPRTKDYVVVVISFAEYDSPSHMECFSVKENAWIHIQLAADLHYKSCKFWTGRNNLTGTFFNNALHWFVYNYEAYMHVVLAFDLVGRTFSEIHVPNEFEYKMYCQPHALNVVGESLCLCVTREMGQVEASIQIWELKQYTDHTSWTKTNTLIINDIWFGLFLPICNAENGCIVGSDPAGVLVKWNQDGEVEEQRSFDYIRDGYQVTAYRETLFTI</sequence>
<organism evidence="2">
    <name type="scientific">Glycine max</name>
    <name type="common">Soybean</name>
    <name type="synonym">Glycine hispida</name>
    <dbReference type="NCBI Taxonomy" id="3847"/>
    <lineage>
        <taxon>Eukaryota</taxon>
        <taxon>Viridiplantae</taxon>
        <taxon>Streptophyta</taxon>
        <taxon>Embryophyta</taxon>
        <taxon>Tracheophyta</taxon>
        <taxon>Spermatophyta</taxon>
        <taxon>Magnoliopsida</taxon>
        <taxon>eudicotyledons</taxon>
        <taxon>Gunneridae</taxon>
        <taxon>Pentapetalae</taxon>
        <taxon>rosids</taxon>
        <taxon>fabids</taxon>
        <taxon>Fabales</taxon>
        <taxon>Fabaceae</taxon>
        <taxon>Papilionoideae</taxon>
        <taxon>50 kb inversion clade</taxon>
        <taxon>NPAAA clade</taxon>
        <taxon>indigoferoid/millettioid clade</taxon>
        <taxon>Phaseoleae</taxon>
        <taxon>Glycine</taxon>
        <taxon>Glycine subgen. Soja</taxon>
    </lineage>
</organism>
<evidence type="ECO:0000313" key="4">
    <source>
        <dbReference type="Proteomes" id="UP000008827"/>
    </source>
</evidence>
<dbReference type="AlphaFoldDB" id="A0A0R0FFR3"/>
<evidence type="ECO:0000313" key="3">
    <source>
        <dbReference type="EnsemblPlants" id="KRH01435"/>
    </source>
</evidence>
<dbReference type="EMBL" id="CM000851">
    <property type="protein sequence ID" value="KRH01435.1"/>
    <property type="molecule type" value="Genomic_DNA"/>
</dbReference>
<dbReference type="Pfam" id="PF07734">
    <property type="entry name" value="FBA_1"/>
    <property type="match status" value="1"/>
</dbReference>
<dbReference type="SUPFAM" id="SSF81383">
    <property type="entry name" value="F-box domain"/>
    <property type="match status" value="1"/>
</dbReference>
<dbReference type="OMA" id="IINDIWF"/>
<dbReference type="PROSITE" id="PS50181">
    <property type="entry name" value="FBOX"/>
    <property type="match status" value="1"/>
</dbReference>
<protein>
    <recommendedName>
        <fullName evidence="1">F-box domain-containing protein</fullName>
    </recommendedName>
</protein>
<proteinExistence type="predicted"/>
<dbReference type="Proteomes" id="UP000008827">
    <property type="component" value="Chromosome 18"/>
</dbReference>
<dbReference type="InterPro" id="IPR006527">
    <property type="entry name" value="F-box-assoc_dom_typ1"/>
</dbReference>
<accession>A0A0R0FFR3</accession>
<dbReference type="Pfam" id="PF00646">
    <property type="entry name" value="F-box"/>
    <property type="match status" value="1"/>
</dbReference>
<reference evidence="2 3" key="1">
    <citation type="journal article" date="2010" name="Nature">
        <title>Genome sequence of the palaeopolyploid soybean.</title>
        <authorList>
            <person name="Schmutz J."/>
            <person name="Cannon S.B."/>
            <person name="Schlueter J."/>
            <person name="Ma J."/>
            <person name="Mitros T."/>
            <person name="Nelson W."/>
            <person name="Hyten D.L."/>
            <person name="Song Q."/>
            <person name="Thelen J.J."/>
            <person name="Cheng J."/>
            <person name="Xu D."/>
            <person name="Hellsten U."/>
            <person name="May G.D."/>
            <person name="Yu Y."/>
            <person name="Sakurai T."/>
            <person name="Umezawa T."/>
            <person name="Bhattacharyya M.K."/>
            <person name="Sandhu D."/>
            <person name="Valliyodan B."/>
            <person name="Lindquist E."/>
            <person name="Peto M."/>
            <person name="Grant D."/>
            <person name="Shu S."/>
            <person name="Goodstein D."/>
            <person name="Barry K."/>
            <person name="Futrell-Griggs M."/>
            <person name="Abernathy B."/>
            <person name="Du J."/>
            <person name="Tian Z."/>
            <person name="Zhu L."/>
            <person name="Gill N."/>
            <person name="Joshi T."/>
            <person name="Libault M."/>
            <person name="Sethuraman A."/>
            <person name="Zhang X.-C."/>
            <person name="Shinozaki K."/>
            <person name="Nguyen H.T."/>
            <person name="Wing R.A."/>
            <person name="Cregan P."/>
            <person name="Specht J."/>
            <person name="Grimwood J."/>
            <person name="Rokhsar D."/>
            <person name="Stacey G."/>
            <person name="Shoemaker R.C."/>
            <person name="Jackson S.A."/>
        </authorList>
    </citation>
    <scope>NUCLEOTIDE SEQUENCE [LARGE SCALE GENOMIC DNA]</scope>
    <source>
        <strain evidence="3">cv. Williams 82</strain>
        <tissue evidence="2">Callus</tissue>
    </source>
</reference>
<gene>
    <name evidence="3" type="primary">LOC106797043</name>
    <name evidence="2" type="ORF">GLYMA_18G276400</name>
</gene>
<dbReference type="InterPro" id="IPR050796">
    <property type="entry name" value="SCF_F-box_component"/>
</dbReference>
<dbReference type="InterPro" id="IPR011043">
    <property type="entry name" value="Gal_Oxase/kelch_b-propeller"/>
</dbReference>
<evidence type="ECO:0000259" key="1">
    <source>
        <dbReference type="PROSITE" id="PS50181"/>
    </source>
</evidence>
<dbReference type="InterPro" id="IPR036047">
    <property type="entry name" value="F-box-like_dom_sf"/>
</dbReference>
<dbReference type="PANTHER" id="PTHR31672:SF13">
    <property type="entry name" value="F-BOX PROTEIN CPR30-LIKE"/>
    <property type="match status" value="1"/>
</dbReference>
<reference evidence="3" key="2">
    <citation type="submission" date="2018-02" db="UniProtKB">
        <authorList>
            <consortium name="EnsemblPlants"/>
        </authorList>
    </citation>
    <scope>IDENTIFICATION</scope>
    <source>
        <strain evidence="3">Williams 82</strain>
    </source>
</reference>
<dbReference type="InterPro" id="IPR017451">
    <property type="entry name" value="F-box-assoc_interact_dom"/>
</dbReference>
<dbReference type="CDD" id="cd22157">
    <property type="entry name" value="F-box_AtFBW1-like"/>
    <property type="match status" value="1"/>
</dbReference>
<dbReference type="EnsemblPlants" id="KRH01435">
    <property type="protein sequence ID" value="KRH01435"/>
    <property type="gene ID" value="GLYMA_18G276400"/>
</dbReference>
<keyword evidence="4" id="KW-1185">Reference proteome</keyword>
<name>A0A0R0FFR3_SOYBN</name>
<dbReference type="KEGG" id="gmx:106797043"/>
<dbReference type="Gramene" id="KRH01435">
    <property type="protein sequence ID" value="KRH01435"/>
    <property type="gene ID" value="GLYMA_18G276400"/>
</dbReference>